<evidence type="ECO:0000256" key="12">
    <source>
        <dbReference type="SAM" id="SignalP"/>
    </source>
</evidence>
<name>A0AA49GRH9_9BACT</name>
<sequence length="1157" mass="127249">MYCTLLNLIRSGTLLLMMLVSVSAFSQTVAFSSHLPVADKVPQQQVNNLKNILDQLEKQYDVRFNYASQLIEGKRAQANITQNVASLDETLASLLRPLGLRHEKISEQIYGIYLVVPKPNRTKRQSPQSEAENLYNTQIALINRLKEFPLRAPVAIEKTITGNVVDENNEALPGVNVLVKGTSIGTVTDVDGNYRLTTPDDAETLVFSSVGYQTEEIAIGNQTTINMTLLPDIQSLQEVVVVGYGTTTREDLTTSIAKVDPSNIPAAANPNVSDLLFGRAAGLRVVQQSAQPGGNVDLSIRGRGNPLIVIDGVIMPNTGLEPGVNFSEINSVNRGALAGLNPNDIESIEVLKDASAAIYGVNAGNGVVLITTKQGKAGRISVNYSGSRSYVQNMEFLEQLNATEYMSYYNRFDRDRYLAQNQMDPFGPNPASGFTPRFSTEEIAQAGVGTDWVGQVLRNGSIDNHNIAISGGAEKVNYYFSGNYFNQIGTVQNSDMRKYSARMNLSYHFNDWLSLNTNFNTNRNRFTNSGAGWQTGGAGAEAFTALQAAYTYPAYLPIRDENGDLVRFQTTGNPVSLLNIDDNTQYKSLLANISLDIDIIPDVLKGKLLYGNNTESSTRDFFIPSTVYWFNLSRSRASLNWSERQNQTMEATLSFTKALSDAVELDAVAGVAQYSYEENGFGLQAQGMLDALNTTAVQAGTAASNVNSYKNATKTRSFFARASFDILDRYIVTGSYRYDGFSYFFPESKFAGFPSASVGWKISNESFLSDVSNLDLLKLRASMGTTGNTIGTVAYGNYAPDGIVIGFNDGSTKLIAYQLTAIDQPDLTWEKTVTANVGLDFGFFNNRISGSLDWFRDDVTNLLRADANTPALSFLAQQPVNGGHQVRTGYEVSLNTDNVRNRDFNWRSTINVSHYSYRWEDRFEEDDLAPYQKVTDPVNAIYRFETDGILQLNEEVPAWQPEAAQLAGSPMFVDQNGDGQLDSADVVIYNQTPRLSIGFGNNFRYKNFDLTVFLYGQTGAYRVNNSLAWADPVNGILGGNIAGTSDLQYVWSTENQGGTLPGATYNEAALTTLVGSDYNITKANFLRARNITLGYTFNFEGLKQYVRDLRVYLDVQNAFVLTKYKGADPEVEAEGVKGGPAPYPMARTYSLGVNVNF</sequence>
<evidence type="ECO:0000256" key="3">
    <source>
        <dbReference type="ARBA" id="ARBA00022452"/>
    </source>
</evidence>
<dbReference type="InterPro" id="IPR023996">
    <property type="entry name" value="TonB-dep_OMP_SusC/RagA"/>
</dbReference>
<dbReference type="SUPFAM" id="SSF49464">
    <property type="entry name" value="Carboxypeptidase regulatory domain-like"/>
    <property type="match status" value="1"/>
</dbReference>
<keyword evidence="2 10" id="KW-0813">Transport</keyword>
<dbReference type="PROSITE" id="PS52016">
    <property type="entry name" value="TONB_DEPENDENT_REC_3"/>
    <property type="match status" value="1"/>
</dbReference>
<dbReference type="AlphaFoldDB" id="A0AA49GRH9"/>
<dbReference type="NCBIfam" id="TIGR04056">
    <property type="entry name" value="OMP_RagA_SusC"/>
    <property type="match status" value="1"/>
</dbReference>
<dbReference type="PANTHER" id="PTHR30069">
    <property type="entry name" value="TONB-DEPENDENT OUTER MEMBRANE RECEPTOR"/>
    <property type="match status" value="1"/>
</dbReference>
<dbReference type="Pfam" id="PF07715">
    <property type="entry name" value="Plug"/>
    <property type="match status" value="1"/>
</dbReference>
<keyword evidence="8" id="KW-0675">Receptor</keyword>
<evidence type="ECO:0000256" key="10">
    <source>
        <dbReference type="PROSITE-ProRule" id="PRU01360"/>
    </source>
</evidence>
<reference evidence="15" key="1">
    <citation type="journal article" date="2023" name="Comput. Struct. Biotechnol. J.">
        <title>Discovery of a novel marine Bacteroidetes with a rich repertoire of carbohydrate-active enzymes.</title>
        <authorList>
            <person name="Chen B."/>
            <person name="Liu G."/>
            <person name="Chen Q."/>
            <person name="Wang H."/>
            <person name="Liu L."/>
            <person name="Tang K."/>
        </authorList>
    </citation>
    <scope>NUCLEOTIDE SEQUENCE</scope>
    <source>
        <strain evidence="15">TK19036</strain>
    </source>
</reference>
<accession>A0AA49GRH9</accession>
<dbReference type="Gene3D" id="2.40.170.20">
    <property type="entry name" value="TonB-dependent receptor, beta-barrel domain"/>
    <property type="match status" value="1"/>
</dbReference>
<proteinExistence type="inferred from homology"/>
<keyword evidence="7 10" id="KW-0472">Membrane</keyword>
<dbReference type="NCBIfam" id="TIGR04057">
    <property type="entry name" value="SusC_RagA_signa"/>
    <property type="match status" value="1"/>
</dbReference>
<dbReference type="EMBL" id="CP120682">
    <property type="protein sequence ID" value="WKN39650.1"/>
    <property type="molecule type" value="Genomic_DNA"/>
</dbReference>
<dbReference type="Gene3D" id="2.60.40.1120">
    <property type="entry name" value="Carboxypeptidase-like, regulatory domain"/>
    <property type="match status" value="1"/>
</dbReference>
<evidence type="ECO:0000256" key="11">
    <source>
        <dbReference type="RuleBase" id="RU003357"/>
    </source>
</evidence>
<evidence type="ECO:0000256" key="6">
    <source>
        <dbReference type="ARBA" id="ARBA00023077"/>
    </source>
</evidence>
<evidence type="ECO:0000256" key="7">
    <source>
        <dbReference type="ARBA" id="ARBA00023136"/>
    </source>
</evidence>
<dbReference type="InterPro" id="IPR023997">
    <property type="entry name" value="TonB-dep_OMP_SusC/RagA_CS"/>
</dbReference>
<keyword evidence="6 11" id="KW-0798">TonB box</keyword>
<dbReference type="GO" id="GO:0044718">
    <property type="term" value="P:siderophore transmembrane transport"/>
    <property type="evidence" value="ECO:0007669"/>
    <property type="project" value="TreeGrafter"/>
</dbReference>
<evidence type="ECO:0000256" key="9">
    <source>
        <dbReference type="ARBA" id="ARBA00023237"/>
    </source>
</evidence>
<dbReference type="Pfam" id="PF00593">
    <property type="entry name" value="TonB_dep_Rec_b-barrel"/>
    <property type="match status" value="1"/>
</dbReference>
<feature type="signal peptide" evidence="12">
    <location>
        <begin position="1"/>
        <end position="26"/>
    </location>
</feature>
<keyword evidence="3 10" id="KW-1134">Transmembrane beta strand</keyword>
<dbReference type="InterPro" id="IPR012910">
    <property type="entry name" value="Plug_dom"/>
</dbReference>
<dbReference type="InterPro" id="IPR037066">
    <property type="entry name" value="Plug_dom_sf"/>
</dbReference>
<reference evidence="15" key="2">
    <citation type="journal article" date="2024" name="Antonie Van Leeuwenhoek">
        <title>Roseihalotalea indica gen. nov., sp. nov., a halophilic Bacteroidetes from mesopelagic Southwest Indian Ocean with higher carbohydrate metabolic potential.</title>
        <authorList>
            <person name="Chen B."/>
            <person name="Zhang M."/>
            <person name="Lin D."/>
            <person name="Ye J."/>
            <person name="Tang K."/>
        </authorList>
    </citation>
    <scope>NUCLEOTIDE SEQUENCE</scope>
    <source>
        <strain evidence="15">TK19036</strain>
    </source>
</reference>
<evidence type="ECO:0000313" key="15">
    <source>
        <dbReference type="EMBL" id="WKN39650.1"/>
    </source>
</evidence>
<evidence type="ECO:0000256" key="8">
    <source>
        <dbReference type="ARBA" id="ARBA00023170"/>
    </source>
</evidence>
<dbReference type="InterPro" id="IPR008969">
    <property type="entry name" value="CarboxyPept-like_regulatory"/>
</dbReference>
<keyword evidence="5 12" id="KW-0732">Signal</keyword>
<dbReference type="PANTHER" id="PTHR30069:SF29">
    <property type="entry name" value="HEMOGLOBIN AND HEMOGLOBIN-HAPTOGLOBIN-BINDING PROTEIN 1-RELATED"/>
    <property type="match status" value="1"/>
</dbReference>
<comment type="subcellular location">
    <subcellularLocation>
        <location evidence="1 10">Cell outer membrane</location>
        <topology evidence="1 10">Multi-pass membrane protein</topology>
    </subcellularLocation>
</comment>
<dbReference type="Pfam" id="PF13715">
    <property type="entry name" value="CarbopepD_reg_2"/>
    <property type="match status" value="1"/>
</dbReference>
<evidence type="ECO:0000256" key="5">
    <source>
        <dbReference type="ARBA" id="ARBA00022729"/>
    </source>
</evidence>
<dbReference type="InterPro" id="IPR000531">
    <property type="entry name" value="Beta-barrel_TonB"/>
</dbReference>
<evidence type="ECO:0000256" key="2">
    <source>
        <dbReference type="ARBA" id="ARBA00022448"/>
    </source>
</evidence>
<dbReference type="Gene3D" id="2.170.130.10">
    <property type="entry name" value="TonB-dependent receptor, plug domain"/>
    <property type="match status" value="1"/>
</dbReference>
<protein>
    <submittedName>
        <fullName evidence="15">SusC/RagA family TonB-linked outer membrane protein</fullName>
    </submittedName>
</protein>
<keyword evidence="4 10" id="KW-0812">Transmembrane</keyword>
<feature type="domain" description="TonB-dependent receptor-like beta-barrel" evidence="13">
    <location>
        <begin position="533"/>
        <end position="1117"/>
    </location>
</feature>
<keyword evidence="9 10" id="KW-0998">Cell outer membrane</keyword>
<evidence type="ECO:0000256" key="4">
    <source>
        <dbReference type="ARBA" id="ARBA00022692"/>
    </source>
</evidence>
<evidence type="ECO:0000259" key="14">
    <source>
        <dbReference type="Pfam" id="PF07715"/>
    </source>
</evidence>
<dbReference type="GO" id="GO:0015344">
    <property type="term" value="F:siderophore uptake transmembrane transporter activity"/>
    <property type="evidence" value="ECO:0007669"/>
    <property type="project" value="TreeGrafter"/>
</dbReference>
<dbReference type="InterPro" id="IPR039426">
    <property type="entry name" value="TonB-dep_rcpt-like"/>
</dbReference>
<gene>
    <name evidence="15" type="ORF">K4G66_13205</name>
</gene>
<evidence type="ECO:0000256" key="1">
    <source>
        <dbReference type="ARBA" id="ARBA00004571"/>
    </source>
</evidence>
<evidence type="ECO:0000259" key="13">
    <source>
        <dbReference type="Pfam" id="PF00593"/>
    </source>
</evidence>
<dbReference type="SUPFAM" id="SSF56935">
    <property type="entry name" value="Porins"/>
    <property type="match status" value="1"/>
</dbReference>
<dbReference type="FunFam" id="2.60.40.1120:FF:000003">
    <property type="entry name" value="Outer membrane protein Omp121"/>
    <property type="match status" value="1"/>
</dbReference>
<comment type="similarity">
    <text evidence="10 11">Belongs to the TonB-dependent receptor family.</text>
</comment>
<organism evidence="15">
    <name type="scientific">Roseihalotalea indica</name>
    <dbReference type="NCBI Taxonomy" id="2867963"/>
    <lineage>
        <taxon>Bacteria</taxon>
        <taxon>Pseudomonadati</taxon>
        <taxon>Bacteroidota</taxon>
        <taxon>Cytophagia</taxon>
        <taxon>Cytophagales</taxon>
        <taxon>Catalimonadaceae</taxon>
        <taxon>Roseihalotalea</taxon>
    </lineage>
</organism>
<dbReference type="GO" id="GO:0009279">
    <property type="term" value="C:cell outer membrane"/>
    <property type="evidence" value="ECO:0007669"/>
    <property type="project" value="UniProtKB-SubCell"/>
</dbReference>
<feature type="domain" description="TonB-dependent receptor plug" evidence="14">
    <location>
        <begin position="250"/>
        <end position="367"/>
    </location>
</feature>
<feature type="chain" id="PRO_5041302884" evidence="12">
    <location>
        <begin position="27"/>
        <end position="1157"/>
    </location>
</feature>
<dbReference type="InterPro" id="IPR036942">
    <property type="entry name" value="Beta-barrel_TonB_sf"/>
</dbReference>